<proteinExistence type="inferred from homology"/>
<dbReference type="GO" id="GO:0008270">
    <property type="term" value="F:zinc ion binding"/>
    <property type="evidence" value="ECO:0007669"/>
    <property type="project" value="UniProtKB-KW"/>
</dbReference>
<dbReference type="PANTHER" id="PTHR23044">
    <property type="entry name" value="3'-5' EXONUCLEASE ERI1-RELATED"/>
    <property type="match status" value="1"/>
</dbReference>
<reference evidence="15 16" key="1">
    <citation type="journal article" date="2019" name="Mol. Ecol. Resour.">
        <title>Chromosome-level genome assembly of Triplophysa tibetana, a fish adapted to the harsh high-altitude environment of the Tibetan Plateau.</title>
        <authorList>
            <person name="Yang X."/>
            <person name="Liu H."/>
            <person name="Ma Z."/>
            <person name="Zou Y."/>
            <person name="Zou M."/>
            <person name="Mao Y."/>
            <person name="Li X."/>
            <person name="Wang H."/>
            <person name="Chen T."/>
            <person name="Wang W."/>
            <person name="Yang R."/>
        </authorList>
    </citation>
    <scope>NUCLEOTIDE SEQUENCE [LARGE SCALE GENOMIC DNA]</scope>
    <source>
        <strain evidence="15">TTIB1903HZAU</strain>
        <tissue evidence="15">Muscle</tissue>
    </source>
</reference>
<evidence type="ECO:0000313" key="16">
    <source>
        <dbReference type="Proteomes" id="UP000324632"/>
    </source>
</evidence>
<keyword evidence="5" id="KW-0378">Hydrolase</keyword>
<evidence type="ECO:0000256" key="12">
    <source>
        <dbReference type="PROSITE-ProRule" id="PRU01343"/>
    </source>
</evidence>
<evidence type="ECO:0000256" key="6">
    <source>
        <dbReference type="ARBA" id="ARBA00022833"/>
    </source>
</evidence>
<evidence type="ECO:0000256" key="13">
    <source>
        <dbReference type="SAM" id="MobiDB-lite"/>
    </source>
</evidence>
<evidence type="ECO:0000256" key="4">
    <source>
        <dbReference type="ARBA" id="ARBA00022771"/>
    </source>
</evidence>
<comment type="similarity">
    <text evidence="9">Belongs to the ERI2 family.</text>
</comment>
<dbReference type="EMBL" id="SOYY01000004">
    <property type="protein sequence ID" value="KAA0721648.1"/>
    <property type="molecule type" value="Genomic_DNA"/>
</dbReference>
<dbReference type="PANTHER" id="PTHR23044:SF61">
    <property type="entry name" value="3'-5' EXORIBONUCLEASE 1-RELATED"/>
    <property type="match status" value="1"/>
</dbReference>
<evidence type="ECO:0000256" key="8">
    <source>
        <dbReference type="ARBA" id="ARBA00022842"/>
    </source>
</evidence>
<evidence type="ECO:0000259" key="14">
    <source>
        <dbReference type="PROSITE" id="PS51999"/>
    </source>
</evidence>
<dbReference type="PROSITE" id="PS51999">
    <property type="entry name" value="ZF_GRF"/>
    <property type="match status" value="1"/>
</dbReference>
<feature type="region of interest" description="Disordered" evidence="13">
    <location>
        <begin position="251"/>
        <end position="280"/>
    </location>
</feature>
<dbReference type="AlphaFoldDB" id="A0A5A9PII9"/>
<dbReference type="FunFam" id="3.30.420.10:FF:000062">
    <property type="entry name" value="ERI1 exoribonuclease 2 isoform X1"/>
    <property type="match status" value="1"/>
</dbReference>
<dbReference type="InterPro" id="IPR047201">
    <property type="entry name" value="ERI-1_3'hExo-like"/>
</dbReference>
<dbReference type="Pfam" id="PF00929">
    <property type="entry name" value="RNase_T"/>
    <property type="match status" value="1"/>
</dbReference>
<feature type="compositionally biased region" description="Polar residues" evidence="13">
    <location>
        <begin position="253"/>
        <end position="280"/>
    </location>
</feature>
<dbReference type="InterPro" id="IPR036397">
    <property type="entry name" value="RNaseH_sf"/>
</dbReference>
<accession>A0A5A9PII9</accession>
<dbReference type="InterPro" id="IPR012337">
    <property type="entry name" value="RNaseH-like_sf"/>
</dbReference>
<dbReference type="CDD" id="cd06133">
    <property type="entry name" value="ERI-1_3'hExo_like"/>
    <property type="match status" value="1"/>
</dbReference>
<feature type="region of interest" description="Disordered" evidence="13">
    <location>
        <begin position="441"/>
        <end position="467"/>
    </location>
</feature>
<dbReference type="InterPro" id="IPR010666">
    <property type="entry name" value="Znf_GRF"/>
</dbReference>
<dbReference type="Proteomes" id="UP000324632">
    <property type="component" value="Chromosome 4"/>
</dbReference>
<dbReference type="InterPro" id="IPR051274">
    <property type="entry name" value="3-5_Exoribonuclease"/>
</dbReference>
<keyword evidence="16" id="KW-1185">Reference proteome</keyword>
<name>A0A5A9PII9_9TELE</name>
<dbReference type="GO" id="GO:0000175">
    <property type="term" value="F:3'-5'-RNA exonuclease activity"/>
    <property type="evidence" value="ECO:0007669"/>
    <property type="project" value="InterPro"/>
</dbReference>
<evidence type="ECO:0000313" key="15">
    <source>
        <dbReference type="EMBL" id="KAA0721648.1"/>
    </source>
</evidence>
<keyword evidence="2" id="KW-0540">Nuclease</keyword>
<dbReference type="InterPro" id="IPR013520">
    <property type="entry name" value="Ribonucl_H"/>
</dbReference>
<feature type="region of interest" description="Disordered" evidence="13">
    <location>
        <begin position="392"/>
        <end position="418"/>
    </location>
</feature>
<dbReference type="Gene3D" id="3.30.420.10">
    <property type="entry name" value="Ribonuclease H-like superfamily/Ribonuclease H"/>
    <property type="match status" value="1"/>
</dbReference>
<gene>
    <name evidence="15" type="ORF">E1301_Tti022717</name>
</gene>
<evidence type="ECO:0000256" key="5">
    <source>
        <dbReference type="ARBA" id="ARBA00022801"/>
    </source>
</evidence>
<evidence type="ECO:0000256" key="2">
    <source>
        <dbReference type="ARBA" id="ARBA00022722"/>
    </source>
</evidence>
<keyword evidence="7" id="KW-0269">Exonuclease</keyword>
<dbReference type="GO" id="GO:0003676">
    <property type="term" value="F:nucleic acid binding"/>
    <property type="evidence" value="ECO:0007669"/>
    <property type="project" value="InterPro"/>
</dbReference>
<keyword evidence="4 12" id="KW-0863">Zinc-finger</keyword>
<evidence type="ECO:0000256" key="1">
    <source>
        <dbReference type="ARBA" id="ARBA00001946"/>
    </source>
</evidence>
<dbReference type="Pfam" id="PF06839">
    <property type="entry name" value="Zn_ribbon_GRF"/>
    <property type="match status" value="1"/>
</dbReference>
<keyword evidence="3" id="KW-0479">Metal-binding</keyword>
<dbReference type="SUPFAM" id="SSF53098">
    <property type="entry name" value="Ribonuclease H-like"/>
    <property type="match status" value="1"/>
</dbReference>
<organism evidence="15 16">
    <name type="scientific">Triplophysa tibetana</name>
    <dbReference type="NCBI Taxonomy" id="1572043"/>
    <lineage>
        <taxon>Eukaryota</taxon>
        <taxon>Metazoa</taxon>
        <taxon>Chordata</taxon>
        <taxon>Craniata</taxon>
        <taxon>Vertebrata</taxon>
        <taxon>Euteleostomi</taxon>
        <taxon>Actinopterygii</taxon>
        <taxon>Neopterygii</taxon>
        <taxon>Teleostei</taxon>
        <taxon>Ostariophysi</taxon>
        <taxon>Cypriniformes</taxon>
        <taxon>Nemacheilidae</taxon>
        <taxon>Triplophysa</taxon>
    </lineage>
</organism>
<dbReference type="SMART" id="SM00479">
    <property type="entry name" value="EXOIII"/>
    <property type="match status" value="1"/>
</dbReference>
<keyword evidence="6" id="KW-0862">Zinc</keyword>
<comment type="caution">
    <text evidence="15">The sequence shown here is derived from an EMBL/GenBank/DDBJ whole genome shotgun (WGS) entry which is preliminary data.</text>
</comment>
<evidence type="ECO:0000256" key="11">
    <source>
        <dbReference type="ARBA" id="ARBA00083876"/>
    </source>
</evidence>
<evidence type="ECO:0000256" key="10">
    <source>
        <dbReference type="ARBA" id="ARBA00068097"/>
    </source>
</evidence>
<comment type="cofactor">
    <cofactor evidence="1">
        <name>Mg(2+)</name>
        <dbReference type="ChEBI" id="CHEBI:18420"/>
    </cofactor>
</comment>
<protein>
    <recommendedName>
        <fullName evidence="10">ERI1 exoribonuclease 2</fullName>
    </recommendedName>
    <alternativeName>
        <fullName evidence="11">Exonuclease domain-containing protein 1</fullName>
    </alternativeName>
</protein>
<evidence type="ECO:0000256" key="9">
    <source>
        <dbReference type="ARBA" id="ARBA00038042"/>
    </source>
</evidence>
<keyword evidence="8" id="KW-0460">Magnesium</keyword>
<sequence length="535" mass="59465">MSTKSLAKELGLIRRRSQSCGDAGRQPSVRKQHFTYLIIIDFESTCWRQKTNFGQEIIEFPAVLLNALNGEIESEFHTYVQPQEHPVLSEFCTELTGITQEQVESAPPLQVCLSRFLRWLQTLQQERGVVFEADSKSPAPSGRPCAFITWSDWDLGVCLLYECRRKQLTVPEALKSWIDLRATYRLFYNRKPKGLRGALQDLGIQFTGREHSGLVDARNTALLSWRMLLDGCVLRVTKSLKTVSSFCPPAQVTPPSASHHGQSGASERSTRPSAVSEEQTSVCQALVSPHTVLSSSPSRVNKSKPRLLNSTNIILCATLAALSDTTYDPETPDACWKDGVLLTEEEESGSYDDVILGAELEDAVPLVSMNSAPPLRTRNTELCIRSRFNALPNKTTSNHHPSRPASSTELFKTPKPVPRTDPYASVSRFFGLKTTSFSVYKDPSTRPPVSTSAQPRVSRPPLSSAVNHSVRRTSPLCSCGRRARRLTVGNGGPNHGRVFYCCPVRRQSCDGRRKGCDFFQWESSTLNTSSVKTLR</sequence>
<feature type="compositionally biased region" description="Polar residues" evidence="13">
    <location>
        <begin position="392"/>
        <end position="410"/>
    </location>
</feature>
<feature type="domain" description="GRF-type" evidence="14">
    <location>
        <begin position="477"/>
        <end position="525"/>
    </location>
</feature>
<evidence type="ECO:0000256" key="7">
    <source>
        <dbReference type="ARBA" id="ARBA00022839"/>
    </source>
</evidence>
<evidence type="ECO:0000256" key="3">
    <source>
        <dbReference type="ARBA" id="ARBA00022723"/>
    </source>
</evidence>